<accession>A0A1Y2JSM9</accession>
<name>A0A1Y2JSM9_BRAJP</name>
<dbReference type="AlphaFoldDB" id="A0A1Y2JSM9"/>
<evidence type="ECO:0000313" key="2">
    <source>
        <dbReference type="Proteomes" id="UP000193335"/>
    </source>
</evidence>
<evidence type="ECO:0008006" key="3">
    <source>
        <dbReference type="Google" id="ProtNLM"/>
    </source>
</evidence>
<dbReference type="RefSeq" id="WP_085400076.1">
    <property type="nucleotide sequence ID" value="NZ_NAFL01000237.1"/>
</dbReference>
<proteinExistence type="predicted"/>
<dbReference type="InterPro" id="IPR018684">
    <property type="entry name" value="DUF2171"/>
</dbReference>
<dbReference type="EMBL" id="NAFL01000237">
    <property type="protein sequence ID" value="OSJ33879.1"/>
    <property type="molecule type" value="Genomic_DNA"/>
</dbReference>
<organism evidence="1 2">
    <name type="scientific">Bradyrhizobium japonicum</name>
    <dbReference type="NCBI Taxonomy" id="375"/>
    <lineage>
        <taxon>Bacteria</taxon>
        <taxon>Pseudomonadati</taxon>
        <taxon>Pseudomonadota</taxon>
        <taxon>Alphaproteobacteria</taxon>
        <taxon>Hyphomicrobiales</taxon>
        <taxon>Nitrobacteraceae</taxon>
        <taxon>Bradyrhizobium</taxon>
    </lineage>
</organism>
<sequence length="75" mass="8274">MSEIREHMKIIGKDGVQVGTVDKVEDDRIKLTKNDSPEGHKDHHHYIDRKLVGSVEGDVVKLSLNAAAVSKQEAA</sequence>
<evidence type="ECO:0000313" key="1">
    <source>
        <dbReference type="EMBL" id="OSJ33879.1"/>
    </source>
</evidence>
<gene>
    <name evidence="1" type="ORF">BSZ19_13840</name>
</gene>
<protein>
    <recommendedName>
        <fullName evidence="3">DUF2171 domain-containing protein</fullName>
    </recommendedName>
</protein>
<comment type="caution">
    <text evidence="1">The sequence shown here is derived from an EMBL/GenBank/DDBJ whole genome shotgun (WGS) entry which is preliminary data.</text>
</comment>
<reference evidence="1 2" key="1">
    <citation type="submission" date="2017-03" db="EMBL/GenBank/DDBJ databases">
        <title>Whole genome sequences of fourteen strains of Bradyrhizobium canariense and one strain of Bradyrhizobium japonicum isolated from Lupinus (Papilionoideae: Genisteae) species in Algeria.</title>
        <authorList>
            <person name="Crovadore J."/>
            <person name="Chekireb D."/>
            <person name="Brachmann A."/>
            <person name="Chablais R."/>
            <person name="Cochard B."/>
            <person name="Lefort F."/>
        </authorList>
    </citation>
    <scope>NUCLEOTIDE SEQUENCE [LARGE SCALE GENOMIC DNA]</scope>
    <source>
        <strain evidence="1 2">UBMA197</strain>
    </source>
</reference>
<dbReference type="Proteomes" id="UP000193335">
    <property type="component" value="Unassembled WGS sequence"/>
</dbReference>
<dbReference type="Pfam" id="PF09939">
    <property type="entry name" value="DUF2171"/>
    <property type="match status" value="1"/>
</dbReference>